<dbReference type="eggNOG" id="COG0248">
    <property type="taxonomic scope" value="Bacteria"/>
</dbReference>
<dbReference type="AlphaFoldDB" id="M4V761"/>
<evidence type="ECO:0000313" key="3">
    <source>
        <dbReference type="Proteomes" id="UP000012040"/>
    </source>
</evidence>
<accession>M4V761</accession>
<evidence type="ECO:0000313" key="2">
    <source>
        <dbReference type="EMBL" id="AGH95028.1"/>
    </source>
</evidence>
<gene>
    <name evidence="2" type="ORF">A11Q_810</name>
</gene>
<organism evidence="2 3">
    <name type="scientific">Pseudobdellovibrio exovorus JSS</name>
    <dbReference type="NCBI Taxonomy" id="1184267"/>
    <lineage>
        <taxon>Bacteria</taxon>
        <taxon>Pseudomonadati</taxon>
        <taxon>Bdellovibrionota</taxon>
        <taxon>Bdellovibrionia</taxon>
        <taxon>Bdellovibrionales</taxon>
        <taxon>Pseudobdellovibrionaceae</taxon>
        <taxon>Pseudobdellovibrio</taxon>
    </lineage>
</organism>
<dbReference type="PANTHER" id="PTHR30005:SF0">
    <property type="entry name" value="RETROGRADE REGULATION PROTEIN 2"/>
    <property type="match status" value="1"/>
</dbReference>
<evidence type="ECO:0000259" key="1">
    <source>
        <dbReference type="Pfam" id="PF02541"/>
    </source>
</evidence>
<dbReference type="STRING" id="1184267.A11Q_810"/>
<dbReference type="Gene3D" id="3.30.420.150">
    <property type="entry name" value="Exopolyphosphatase. Domain 2"/>
    <property type="match status" value="1"/>
</dbReference>
<dbReference type="Proteomes" id="UP000012040">
    <property type="component" value="Chromosome"/>
</dbReference>
<proteinExistence type="predicted"/>
<sequence length="293" mass="32942">MRLSSIDIGSNAIRQVIVEVKEDGSWKILKKHREMIRLGADVFKDGLIHSDTQNRLIPAFKRMARNNRKFKVEKNLAIATSAFRDAKNKKPVLAAIFRHSKIKIQVISGHKEAQLIRLAVQRAIGSNNEHNLLIDIGGGSVELTHLQGSKIFYSRSFKWGGVRTLAEAQKHNTTPQNILRKKLKQNSKLLPKGPFAVAIGTGGNLDAIAKLKLSFLKKGPNTMVSYDELKSIYDAFRKTRVSQRSEKFNLRPDRVDVIEPAIYLTLTLMKKYQIKRIKIPGTGLKDGAILSLL</sequence>
<dbReference type="InterPro" id="IPR003695">
    <property type="entry name" value="Ppx_GppA_N"/>
</dbReference>
<dbReference type="InterPro" id="IPR050273">
    <property type="entry name" value="GppA/Ppx_hydrolase"/>
</dbReference>
<dbReference type="KEGG" id="bex:A11Q_810"/>
<dbReference type="PATRIC" id="fig|1184267.3.peg.819"/>
<dbReference type="CDD" id="cd24006">
    <property type="entry name" value="ASKHA_NBD_PPX_GppA"/>
    <property type="match status" value="1"/>
</dbReference>
<dbReference type="InterPro" id="IPR043129">
    <property type="entry name" value="ATPase_NBD"/>
</dbReference>
<dbReference type="Pfam" id="PF02541">
    <property type="entry name" value="Ppx-GppA"/>
    <property type="match status" value="1"/>
</dbReference>
<feature type="domain" description="Ppx/GppA phosphatase N-terminal" evidence="1">
    <location>
        <begin position="18"/>
        <end position="293"/>
    </location>
</feature>
<dbReference type="RefSeq" id="WP_015469518.1">
    <property type="nucleotide sequence ID" value="NC_020813.1"/>
</dbReference>
<dbReference type="HOGENOM" id="CLU_025908_1_3_7"/>
<dbReference type="PANTHER" id="PTHR30005">
    <property type="entry name" value="EXOPOLYPHOSPHATASE"/>
    <property type="match status" value="1"/>
</dbReference>
<protein>
    <recommendedName>
        <fullName evidence="1">Ppx/GppA phosphatase N-terminal domain-containing protein</fullName>
    </recommendedName>
</protein>
<name>M4V761_9BACT</name>
<dbReference type="SUPFAM" id="SSF53067">
    <property type="entry name" value="Actin-like ATPase domain"/>
    <property type="match status" value="2"/>
</dbReference>
<keyword evidence="3" id="KW-1185">Reference proteome</keyword>
<dbReference type="OrthoDB" id="9793035at2"/>
<reference evidence="2 3" key="1">
    <citation type="journal article" date="2013" name="ISME J.">
        <title>By their genes ye shall know them: genomic signatures of predatory bacteria.</title>
        <authorList>
            <person name="Pasternak Z."/>
            <person name="Pietrokovski S."/>
            <person name="Rotem O."/>
            <person name="Gophna U."/>
            <person name="Lurie-Weinberger M.N."/>
            <person name="Jurkevitch E."/>
        </authorList>
    </citation>
    <scope>NUCLEOTIDE SEQUENCE [LARGE SCALE GENOMIC DNA]</scope>
    <source>
        <strain evidence="2 3">JSS</strain>
    </source>
</reference>
<dbReference type="GO" id="GO:0016462">
    <property type="term" value="F:pyrophosphatase activity"/>
    <property type="evidence" value="ECO:0007669"/>
    <property type="project" value="TreeGrafter"/>
</dbReference>
<dbReference type="Gene3D" id="3.30.420.40">
    <property type="match status" value="1"/>
</dbReference>
<dbReference type="EMBL" id="CP003537">
    <property type="protein sequence ID" value="AGH95028.1"/>
    <property type="molecule type" value="Genomic_DNA"/>
</dbReference>